<name>A0A3P3XUK9_9SPIR</name>
<dbReference type="InterPro" id="IPR036805">
    <property type="entry name" value="Tscrpt_elong_fac_GreA/B_N_sf"/>
</dbReference>
<dbReference type="InterPro" id="IPR001437">
    <property type="entry name" value="Tscrpt_elong_fac_GreA/B_C"/>
</dbReference>
<keyword evidence="10" id="KW-0648">Protein biosynthesis</keyword>
<dbReference type="Gene3D" id="1.10.287.180">
    <property type="entry name" value="Transcription elongation factor, GreA/GreB, N-terminal domain"/>
    <property type="match status" value="1"/>
</dbReference>
<evidence type="ECO:0000259" key="8">
    <source>
        <dbReference type="Pfam" id="PF01272"/>
    </source>
</evidence>
<dbReference type="SUPFAM" id="SSF48452">
    <property type="entry name" value="TPR-like"/>
    <property type="match status" value="1"/>
</dbReference>
<dbReference type="GO" id="GO:0003677">
    <property type="term" value="F:DNA binding"/>
    <property type="evidence" value="ECO:0007669"/>
    <property type="project" value="UniProtKB-KW"/>
</dbReference>
<keyword evidence="5 6" id="KW-0804">Transcription</keyword>
<reference evidence="10" key="1">
    <citation type="submission" date="2017-02" db="EMBL/GenBank/DDBJ databases">
        <authorList>
            <person name="Regsiter A."/>
            <person name="William W."/>
        </authorList>
    </citation>
    <scope>NUCLEOTIDE SEQUENCE</scope>
    <source>
        <strain evidence="10">BdmA 4</strain>
    </source>
</reference>
<protein>
    <recommendedName>
        <fullName evidence="2 6">Transcription elongation factor GreA</fullName>
    </recommendedName>
</protein>
<dbReference type="Pfam" id="PF03449">
    <property type="entry name" value="GreA_GreB_N"/>
    <property type="match status" value="1"/>
</dbReference>
<dbReference type="Gene3D" id="1.25.40.10">
    <property type="entry name" value="Tetratricopeptide repeat domain"/>
    <property type="match status" value="1"/>
</dbReference>
<feature type="coiled-coil region" evidence="7">
    <location>
        <begin position="784"/>
        <end position="811"/>
    </location>
</feature>
<dbReference type="GO" id="GO:0006354">
    <property type="term" value="P:DNA-templated transcription elongation"/>
    <property type="evidence" value="ECO:0007669"/>
    <property type="project" value="TreeGrafter"/>
</dbReference>
<proteinExistence type="inferred from homology"/>
<feature type="domain" description="Transcription elongation factor GreA/GreB N-terminal" evidence="9">
    <location>
        <begin position="741"/>
        <end position="810"/>
    </location>
</feature>
<dbReference type="NCBIfam" id="NF011309">
    <property type="entry name" value="PRK14720.1"/>
    <property type="match status" value="1"/>
</dbReference>
<dbReference type="PANTHER" id="PTHR30437:SF4">
    <property type="entry name" value="TRANSCRIPTION ELONGATION FACTOR GREA"/>
    <property type="match status" value="1"/>
</dbReference>
<dbReference type="InterPro" id="IPR036953">
    <property type="entry name" value="GreA/GreB_C_sf"/>
</dbReference>
<evidence type="ECO:0000256" key="5">
    <source>
        <dbReference type="ARBA" id="ARBA00023163"/>
    </source>
</evidence>
<dbReference type="InterPro" id="IPR022691">
    <property type="entry name" value="Tscrpt_elong_fac_GreA/B_N"/>
</dbReference>
<keyword evidence="10" id="KW-0251">Elongation factor</keyword>
<keyword evidence="4 6" id="KW-0238">DNA-binding</keyword>
<evidence type="ECO:0000259" key="9">
    <source>
        <dbReference type="Pfam" id="PF03449"/>
    </source>
</evidence>
<evidence type="ECO:0000313" key="10">
    <source>
        <dbReference type="EMBL" id="SLM19603.1"/>
    </source>
</evidence>
<dbReference type="GO" id="GO:0003746">
    <property type="term" value="F:translation elongation factor activity"/>
    <property type="evidence" value="ECO:0007669"/>
    <property type="project" value="UniProtKB-KW"/>
</dbReference>
<evidence type="ECO:0000256" key="6">
    <source>
        <dbReference type="RuleBase" id="RU000556"/>
    </source>
</evidence>
<evidence type="ECO:0000256" key="3">
    <source>
        <dbReference type="ARBA" id="ARBA00023015"/>
    </source>
</evidence>
<evidence type="ECO:0000256" key="7">
    <source>
        <dbReference type="SAM" id="Coils"/>
    </source>
</evidence>
<dbReference type="AlphaFoldDB" id="A0A3P3XUK9"/>
<evidence type="ECO:0000256" key="2">
    <source>
        <dbReference type="ARBA" id="ARBA00013729"/>
    </source>
</evidence>
<dbReference type="SUPFAM" id="SSF54534">
    <property type="entry name" value="FKBP-like"/>
    <property type="match status" value="1"/>
</dbReference>
<dbReference type="SUPFAM" id="SSF46557">
    <property type="entry name" value="GreA transcript cleavage protein, N-terminal domain"/>
    <property type="match status" value="1"/>
</dbReference>
<dbReference type="InterPro" id="IPR023459">
    <property type="entry name" value="Tscrpt_elong_fac_GreA/B_fam"/>
</dbReference>
<evidence type="ECO:0000256" key="4">
    <source>
        <dbReference type="ARBA" id="ARBA00023125"/>
    </source>
</evidence>
<dbReference type="GO" id="GO:0070063">
    <property type="term" value="F:RNA polymerase binding"/>
    <property type="evidence" value="ECO:0007669"/>
    <property type="project" value="InterPro"/>
</dbReference>
<comment type="function">
    <text evidence="6">Necessary for efficient RNA polymerase transcription elongation past template-encoded arresting sites. The arresting sites in DNA have the property of trapping a certain fraction of elongating RNA polymerases that pass through, resulting in locked ternary complexes. Cleavage of the nascent transcript by cleavage factors such as GreA or GreB allows the resumption of elongation from the new 3'terminus. GreA releases sequences of 2 to 3 nucleotides.</text>
</comment>
<dbReference type="PANTHER" id="PTHR30437">
    <property type="entry name" value="TRANSCRIPTION ELONGATION FACTOR GREA"/>
    <property type="match status" value="1"/>
</dbReference>
<evidence type="ECO:0000256" key="1">
    <source>
        <dbReference type="ARBA" id="ARBA00008213"/>
    </source>
</evidence>
<gene>
    <name evidence="10" type="ORF">SPIRO4BDMA_70025</name>
</gene>
<comment type="similarity">
    <text evidence="1 6">Belongs to the GreA/GreB family.</text>
</comment>
<feature type="domain" description="Transcription elongation factor GreA/GreB C-terminal" evidence="8">
    <location>
        <begin position="819"/>
        <end position="890"/>
    </location>
</feature>
<dbReference type="InterPro" id="IPR011990">
    <property type="entry name" value="TPR-like_helical_dom_sf"/>
</dbReference>
<accession>A0A3P3XUK9</accession>
<keyword evidence="3 6" id="KW-0805">Transcription regulation</keyword>
<dbReference type="FunFam" id="1.10.287.180:FF:000001">
    <property type="entry name" value="Transcription elongation factor GreA"/>
    <property type="match status" value="1"/>
</dbReference>
<dbReference type="NCBIfam" id="TIGR01462">
    <property type="entry name" value="greA"/>
    <property type="match status" value="1"/>
</dbReference>
<dbReference type="EMBL" id="FWDO01000007">
    <property type="protein sequence ID" value="SLM19603.1"/>
    <property type="molecule type" value="Genomic_DNA"/>
</dbReference>
<dbReference type="Pfam" id="PF01272">
    <property type="entry name" value="GreA_GreB"/>
    <property type="match status" value="1"/>
</dbReference>
<dbReference type="Gene3D" id="3.10.50.30">
    <property type="entry name" value="Transcription elongation factor, GreA/GreB, C-terminal domain"/>
    <property type="match status" value="1"/>
</dbReference>
<organism evidence="10">
    <name type="scientific">uncultured spirochete</name>
    <dbReference type="NCBI Taxonomy" id="156406"/>
    <lineage>
        <taxon>Bacteria</taxon>
        <taxon>Pseudomonadati</taxon>
        <taxon>Spirochaetota</taxon>
        <taxon>Spirochaetia</taxon>
        <taxon>Spirochaetales</taxon>
        <taxon>environmental samples</taxon>
    </lineage>
</organism>
<keyword evidence="7" id="KW-0175">Coiled coil</keyword>
<sequence>MAESPLNEKLQLMLNEEKWTRTLMANYSVVSLKELDRFIDETTAQGITDDIIKTCTDHLSQTKNSVIALYVAGILNIMRQPADESFLVQLMDLFADSKKNNIIEYICNRMLDFGENRIALMRLAECYTDENKIEQRYGVWERLVRIDTEEAELAQLIAEWKEKNGQFEDAIDFYKKALIRYINKGLFANIKEIWLKLIELSPEDMDFFLHAQKKIAKQISPEKAAMLLTDLYAWYKKSEKWETALNILKLIIEYDERNPALRKEFLDCYTAIYSGHSMFDECVRLSNLTQTYRSLHEAIADFEKRIAFDKGNYVFHRTWNIGRISNITNDEVVVDFAKSRNHHMSLKMAFDSLTTLSRDHIWVLKATWPREKLRDKVKTDPAWAIKIIIKSFDNRADMKRIKAELVPSVLSPSEWNSWSSRAKDILKTDPMFGNAQDDISTFIVRDRPLSFEEKIYAQFKAEKNFFARVQFFRDYIEMSNDLDTDYFEDMLSYFVSFLKLTQANEFMIGSYLLVKELSSRYPRLQQHVTMRFADLFGQIKDNIVPIYLALKDTELRNQLIQNIKTFVSNWPDVYIQLLPYARSAKMLDALESAGQEENLKRMAMYIVENYKDMREAFIWLARDLKDKPWLKELGIVREKIILTLLHILDITFKEIDSHKDTTENRKINKLVQNILFKEKDLEEFLEEAPQQVTERVYSMLADIKEVDPAIKLDLKKKISERYPNIKFYDGNERLTVSRGLMVTAVKYEEKKHLLGHIMEVDVPANQKEIAFALSLGDLRENAEYKAAKEKQDELNSKVGKLKNELDRAQIIGPEHVDASNISFGTKLTLKNLANGEEEIFTILGPWESDPENQIISYLSPLGKHLLNHKTGETLNFTINERKFSYKVLKIVKAEF</sequence>
<dbReference type="GO" id="GO:0032784">
    <property type="term" value="P:regulation of DNA-templated transcription elongation"/>
    <property type="evidence" value="ECO:0007669"/>
    <property type="project" value="InterPro"/>
</dbReference>
<dbReference type="InterPro" id="IPR006359">
    <property type="entry name" value="Tscrpt_elong_fac_GreA"/>
</dbReference>